<dbReference type="RefSeq" id="WP_039187564.1">
    <property type="nucleotide sequence ID" value="NZ_CAUFSP010000021.1"/>
</dbReference>
<keyword evidence="6" id="KW-1185">Reference proteome</keyword>
<dbReference type="AlphaFoldDB" id="A0A2A2MEC5"/>
<dbReference type="Gene3D" id="3.40.50.300">
    <property type="entry name" value="P-loop containing nucleotide triphosphate hydrolases"/>
    <property type="match status" value="2"/>
</dbReference>
<dbReference type="Pfam" id="PF00005">
    <property type="entry name" value="ABC_tran"/>
    <property type="match status" value="2"/>
</dbReference>
<dbReference type="InterPro" id="IPR003593">
    <property type="entry name" value="AAA+_ATPase"/>
</dbReference>
<organism evidence="5 6">
    <name type="scientific">Hafnia paralvei</name>
    <dbReference type="NCBI Taxonomy" id="546367"/>
    <lineage>
        <taxon>Bacteria</taxon>
        <taxon>Pseudomonadati</taxon>
        <taxon>Pseudomonadota</taxon>
        <taxon>Gammaproteobacteria</taxon>
        <taxon>Enterobacterales</taxon>
        <taxon>Hafniaceae</taxon>
        <taxon>Hafnia</taxon>
    </lineage>
</organism>
<evidence type="ECO:0000259" key="4">
    <source>
        <dbReference type="PROSITE" id="PS50893"/>
    </source>
</evidence>
<reference evidence="5 6" key="1">
    <citation type="submission" date="2017-08" db="EMBL/GenBank/DDBJ databases">
        <title>Draft Genome Sequence of Hafnia alvei CITHA-6 Isolated from Raw Bovine Milk.</title>
        <authorList>
            <person name="Culligan E.P."/>
            <person name="Mcsweeney A."/>
            <person name="O'Doherty C."/>
            <person name="Gleeson E."/>
            <person name="O'Riordan D."/>
            <person name="Sleator R.D."/>
        </authorList>
    </citation>
    <scope>NUCLEOTIDE SEQUENCE [LARGE SCALE GENOMIC DNA]</scope>
    <source>
        <strain evidence="5 6">CITHA-6</strain>
    </source>
</reference>
<feature type="domain" description="ABC transporter" evidence="4">
    <location>
        <begin position="284"/>
        <end position="533"/>
    </location>
</feature>
<feature type="domain" description="ABC transporter" evidence="4">
    <location>
        <begin position="16"/>
        <end position="265"/>
    </location>
</feature>
<accession>A0A2A2MEC5</accession>
<dbReference type="InterPro" id="IPR002195">
    <property type="entry name" value="Dihydroorotase_CS"/>
</dbReference>
<protein>
    <submittedName>
        <fullName evidence="5">Microcin C ABC transporter ATP-binding protein YejF</fullName>
    </submittedName>
</protein>
<dbReference type="GO" id="GO:0016887">
    <property type="term" value="F:ATP hydrolysis activity"/>
    <property type="evidence" value="ECO:0007669"/>
    <property type="project" value="InterPro"/>
</dbReference>
<dbReference type="SMART" id="SM00382">
    <property type="entry name" value="AAA"/>
    <property type="match status" value="2"/>
</dbReference>
<comment type="caution">
    <text evidence="5">The sequence shown here is derived from an EMBL/GenBank/DDBJ whole genome shotgun (WGS) entry which is preliminary data.</text>
</comment>
<dbReference type="NCBIfam" id="NF008453">
    <property type="entry name" value="PRK11308.1"/>
    <property type="match status" value="2"/>
</dbReference>
<evidence type="ECO:0000256" key="1">
    <source>
        <dbReference type="ARBA" id="ARBA00022448"/>
    </source>
</evidence>
<evidence type="ECO:0000256" key="3">
    <source>
        <dbReference type="ARBA" id="ARBA00022840"/>
    </source>
</evidence>
<dbReference type="PROSITE" id="PS50893">
    <property type="entry name" value="ABC_TRANSPORTER_2"/>
    <property type="match status" value="2"/>
</dbReference>
<keyword evidence="1" id="KW-0813">Transport</keyword>
<proteinExistence type="predicted"/>
<sequence>MTEISLSHSQPPLLSIRDLHIHFRHGEVTRPVVNGVSLDINAGETLALVGESGSGKSVTALSILRLLSSPPAHYPSGDILFNGQSLLHADEAFLRSIRGNEIAMIFQEPMVSLNPLHCIEKQLAEVLSLHRGMRRAQARAEIIRCLDRVGIRQPEKRLNDYPHQLSGGERQRIMIAMAILTRPKLLIADEPTTALDVSVQAQILELLAELKQELNMGMLFITHNLNIVKRLADRVAVMRYGEIVETGECQALFSAPQHPYTQQLLDAIPSGDPVALPQPAQILLEVKDLSVRFPIRQGILRRTVGYSHIVDRLNFTLQRGESLGLVGESGSGKSTTGLALLRLIPALGEIWFEGTALHLLNLKQLQPYRSQIQVVFQDPYSALNPRLNVLQIIAEGLQVHQKLNEQQREERVISAMNEVGLDPETRYRYPTEFSGGQRQRIAIARALILEPRLLILDEPTSSLDRSVQAQILTLLKTLQQRHQLSYLFISHDLQVVRSLCHQVMVMRNGKVIEHGNCAEVFANPTQDYTRQLLAFAD</sequence>
<dbReference type="CDD" id="cd03257">
    <property type="entry name" value="ABC_NikE_OppD_transporters"/>
    <property type="match status" value="2"/>
</dbReference>
<dbReference type="SUPFAM" id="SSF52540">
    <property type="entry name" value="P-loop containing nucleoside triphosphate hydrolases"/>
    <property type="match status" value="2"/>
</dbReference>
<dbReference type="InterPro" id="IPR003439">
    <property type="entry name" value="ABC_transporter-like_ATP-bd"/>
</dbReference>
<dbReference type="EMBL" id="NQMS01000002">
    <property type="protein sequence ID" value="PAV97246.1"/>
    <property type="molecule type" value="Genomic_DNA"/>
</dbReference>
<dbReference type="InterPro" id="IPR027417">
    <property type="entry name" value="P-loop_NTPase"/>
</dbReference>
<dbReference type="NCBIfam" id="NF007739">
    <property type="entry name" value="PRK10419.1"/>
    <property type="match status" value="2"/>
</dbReference>
<dbReference type="GO" id="GO:0055085">
    <property type="term" value="P:transmembrane transport"/>
    <property type="evidence" value="ECO:0007669"/>
    <property type="project" value="UniProtKB-ARBA"/>
</dbReference>
<dbReference type="InterPro" id="IPR050319">
    <property type="entry name" value="ABC_transp_ATP-bind"/>
</dbReference>
<dbReference type="OrthoDB" id="9784450at2"/>
<evidence type="ECO:0000256" key="2">
    <source>
        <dbReference type="ARBA" id="ARBA00022741"/>
    </source>
</evidence>
<dbReference type="InterPro" id="IPR017871">
    <property type="entry name" value="ABC_transporter-like_CS"/>
</dbReference>
<dbReference type="GO" id="GO:0015833">
    <property type="term" value="P:peptide transport"/>
    <property type="evidence" value="ECO:0007669"/>
    <property type="project" value="InterPro"/>
</dbReference>
<gene>
    <name evidence="5" type="ORF">CJD50_06190</name>
</gene>
<dbReference type="FunFam" id="3.40.50.300:FF:000016">
    <property type="entry name" value="Oligopeptide ABC transporter ATP-binding component"/>
    <property type="match status" value="2"/>
</dbReference>
<dbReference type="NCBIfam" id="NF011713">
    <property type="entry name" value="PRK15134.1"/>
    <property type="match status" value="1"/>
</dbReference>
<dbReference type="InterPro" id="IPR013563">
    <property type="entry name" value="Oligopep_ABC_C"/>
</dbReference>
<dbReference type="GO" id="GO:0005524">
    <property type="term" value="F:ATP binding"/>
    <property type="evidence" value="ECO:0007669"/>
    <property type="project" value="UniProtKB-KW"/>
</dbReference>
<dbReference type="GO" id="GO:0016812">
    <property type="term" value="F:hydrolase activity, acting on carbon-nitrogen (but not peptide) bonds, in cyclic amides"/>
    <property type="evidence" value="ECO:0007669"/>
    <property type="project" value="InterPro"/>
</dbReference>
<keyword evidence="3 5" id="KW-0067">ATP-binding</keyword>
<dbReference type="Proteomes" id="UP000218796">
    <property type="component" value="Unassembled WGS sequence"/>
</dbReference>
<dbReference type="Pfam" id="PF08352">
    <property type="entry name" value="oligo_HPY"/>
    <property type="match status" value="1"/>
</dbReference>
<evidence type="ECO:0000313" key="5">
    <source>
        <dbReference type="EMBL" id="PAV97246.1"/>
    </source>
</evidence>
<name>A0A2A2MEC5_9GAMM</name>
<keyword evidence="2" id="KW-0547">Nucleotide-binding</keyword>
<evidence type="ECO:0000313" key="6">
    <source>
        <dbReference type="Proteomes" id="UP000218796"/>
    </source>
</evidence>
<dbReference type="PROSITE" id="PS00482">
    <property type="entry name" value="DIHYDROOROTASE_1"/>
    <property type="match status" value="1"/>
</dbReference>
<dbReference type="PANTHER" id="PTHR43776">
    <property type="entry name" value="TRANSPORT ATP-BINDING PROTEIN"/>
    <property type="match status" value="1"/>
</dbReference>
<dbReference type="PROSITE" id="PS00211">
    <property type="entry name" value="ABC_TRANSPORTER_1"/>
    <property type="match status" value="2"/>
</dbReference>